<dbReference type="STRING" id="1960309.SAMN03159343_3316"/>
<keyword evidence="3" id="KW-0378">Hydrolase</keyword>
<evidence type="ECO:0000256" key="1">
    <source>
        <dbReference type="ARBA" id="ARBA00008542"/>
    </source>
</evidence>
<dbReference type="PROSITE" id="PS51276">
    <property type="entry name" value="PEPTIDASE_C56_PFPI"/>
    <property type="match status" value="1"/>
</dbReference>
<dbReference type="PANTHER" id="PTHR42733:SF12">
    <property type="entry name" value="PROTEINASE"/>
    <property type="match status" value="1"/>
</dbReference>
<dbReference type="InterPro" id="IPR002818">
    <property type="entry name" value="DJ-1/PfpI"/>
</dbReference>
<comment type="similarity">
    <text evidence="1">Belongs to the peptidase C56 family.</text>
</comment>
<dbReference type="RefSeq" id="WP_092806289.1">
    <property type="nucleotide sequence ID" value="NZ_FMUH01000005.1"/>
</dbReference>
<dbReference type="InterPro" id="IPR006286">
    <property type="entry name" value="C56_PfpI-like"/>
</dbReference>
<evidence type="ECO:0000313" key="3">
    <source>
        <dbReference type="EMBL" id="SCX55562.1"/>
    </source>
</evidence>
<dbReference type="OrthoDB" id="9792284at2"/>
<dbReference type="Gene3D" id="3.40.50.880">
    <property type="match status" value="1"/>
</dbReference>
<name>A0A1G4YQ35_9ACTN</name>
<dbReference type="NCBIfam" id="TIGR01382">
    <property type="entry name" value="PfpI"/>
    <property type="match status" value="1"/>
</dbReference>
<feature type="domain" description="DJ-1/PfpI" evidence="2">
    <location>
        <begin position="7"/>
        <end position="180"/>
    </location>
</feature>
<evidence type="ECO:0000259" key="2">
    <source>
        <dbReference type="Pfam" id="PF01965"/>
    </source>
</evidence>
<dbReference type="GO" id="GO:0006508">
    <property type="term" value="P:proteolysis"/>
    <property type="evidence" value="ECO:0007669"/>
    <property type="project" value="UniProtKB-KW"/>
</dbReference>
<proteinExistence type="inferred from homology"/>
<dbReference type="Proteomes" id="UP000198981">
    <property type="component" value="Unassembled WGS sequence"/>
</dbReference>
<dbReference type="CDD" id="cd03134">
    <property type="entry name" value="GATase1_PfpI_like"/>
    <property type="match status" value="1"/>
</dbReference>
<sequence length="185" mass="19370">MAELTGKTIAILAAQGVEQIELDEPRKAVEAAGATVHLLSVPDGVEDDGRVQGVNGDIHPGDLYDVDHLVGEVSPGDYDGLLLPGGAVNPDTLRQDADALAFVTAFFDAGKPVAAICHAPWTLLEAGVLEGRTLTSYPSIRGDLRRGGATVVDQEVCRDGNLVTSRNPDDVPAFSRAVVELFAEG</sequence>
<dbReference type="GO" id="GO:0008233">
    <property type="term" value="F:peptidase activity"/>
    <property type="evidence" value="ECO:0007669"/>
    <property type="project" value="UniProtKB-KW"/>
</dbReference>
<gene>
    <name evidence="3" type="ORF">SAMN03159343_3316</name>
</gene>
<reference evidence="4" key="1">
    <citation type="submission" date="2016-10" db="EMBL/GenBank/DDBJ databases">
        <authorList>
            <person name="Varghese N."/>
            <person name="Submissions S."/>
        </authorList>
    </citation>
    <scope>NUCLEOTIDE SEQUENCE [LARGE SCALE GENOMIC DNA]</scope>
    <source>
        <strain evidence="4">DSM 45722</strain>
    </source>
</reference>
<dbReference type="AlphaFoldDB" id="A0A1G4YQ35"/>
<keyword evidence="3" id="KW-0645">Protease</keyword>
<organism evidence="3 4">
    <name type="scientific">Klenkia marina</name>
    <dbReference type="NCBI Taxonomy" id="1960309"/>
    <lineage>
        <taxon>Bacteria</taxon>
        <taxon>Bacillati</taxon>
        <taxon>Actinomycetota</taxon>
        <taxon>Actinomycetes</taxon>
        <taxon>Geodermatophilales</taxon>
        <taxon>Geodermatophilaceae</taxon>
        <taxon>Klenkia</taxon>
    </lineage>
</organism>
<dbReference type="Pfam" id="PF01965">
    <property type="entry name" value="DJ-1_PfpI"/>
    <property type="match status" value="1"/>
</dbReference>
<dbReference type="InterPro" id="IPR029062">
    <property type="entry name" value="Class_I_gatase-like"/>
</dbReference>
<keyword evidence="4" id="KW-1185">Reference proteome</keyword>
<protein>
    <submittedName>
        <fullName evidence="3">Protease I</fullName>
    </submittedName>
</protein>
<dbReference type="EMBL" id="FMUH01000005">
    <property type="protein sequence ID" value="SCX55562.1"/>
    <property type="molecule type" value="Genomic_DNA"/>
</dbReference>
<evidence type="ECO:0000313" key="4">
    <source>
        <dbReference type="Proteomes" id="UP000198981"/>
    </source>
</evidence>
<accession>A0A1G4YQ35</accession>
<dbReference type="PANTHER" id="PTHR42733">
    <property type="entry name" value="DJ-1 PROTEIN"/>
    <property type="match status" value="1"/>
</dbReference>
<dbReference type="SUPFAM" id="SSF52317">
    <property type="entry name" value="Class I glutamine amidotransferase-like"/>
    <property type="match status" value="1"/>
</dbReference>